<keyword evidence="4" id="KW-0349">Heme</keyword>
<protein>
    <submittedName>
        <fullName evidence="5">Uncharacterized protein</fullName>
    </submittedName>
</protein>
<dbReference type="GO" id="GO:0019441">
    <property type="term" value="P:L-tryptophan catabolic process to kynurenine"/>
    <property type="evidence" value="ECO:0007669"/>
    <property type="project" value="InterPro"/>
</dbReference>
<evidence type="ECO:0000313" key="5">
    <source>
        <dbReference type="EMBL" id="RHZ86254.1"/>
    </source>
</evidence>
<dbReference type="AlphaFoldDB" id="A0A397JM50"/>
<dbReference type="GO" id="GO:0005737">
    <property type="term" value="C:cytoplasm"/>
    <property type="evidence" value="ECO:0007669"/>
    <property type="project" value="TreeGrafter"/>
</dbReference>
<sequence>MPGPHRRFLEDLSKIANIRNYIISNIGYDSSEDEEIDNLIKAYNECLAQMKNFRNIHLQIVSVYIVIQENRSKTALPIKKEIITKNYTTEPIKITKPPVMDSIKGTGGTNLIPFLKQMRDETVAQEIPNKY</sequence>
<dbReference type="Pfam" id="PF01231">
    <property type="entry name" value="IDO"/>
    <property type="match status" value="1"/>
</dbReference>
<comment type="similarity">
    <text evidence="1">Belongs to the indoleamine 2,3-dioxygenase family.</text>
</comment>
<proteinExistence type="inferred from homology"/>
<keyword evidence="2 4" id="KW-0479">Metal-binding</keyword>
<dbReference type="Proteomes" id="UP000266861">
    <property type="component" value="Unassembled WGS sequence"/>
</dbReference>
<dbReference type="GO" id="GO:0033754">
    <property type="term" value="F:indoleamine 2,3-dioxygenase activity"/>
    <property type="evidence" value="ECO:0007669"/>
    <property type="project" value="TreeGrafter"/>
</dbReference>
<dbReference type="PANTHER" id="PTHR28657">
    <property type="entry name" value="INDOLEAMINE 2,3-DIOXYGENASE"/>
    <property type="match status" value="1"/>
</dbReference>
<gene>
    <name evidence="5" type="ORF">Glove_53g9</name>
</gene>
<comment type="caution">
    <text evidence="5">The sequence shown here is derived from an EMBL/GenBank/DDBJ whole genome shotgun (WGS) entry which is preliminary data.</text>
</comment>
<dbReference type="PANTHER" id="PTHR28657:SF5">
    <property type="entry name" value="INDOLEAMINE 2,3-DIOXYGENASE"/>
    <property type="match status" value="1"/>
</dbReference>
<organism evidence="5 6">
    <name type="scientific">Diversispora epigaea</name>
    <dbReference type="NCBI Taxonomy" id="1348612"/>
    <lineage>
        <taxon>Eukaryota</taxon>
        <taxon>Fungi</taxon>
        <taxon>Fungi incertae sedis</taxon>
        <taxon>Mucoromycota</taxon>
        <taxon>Glomeromycotina</taxon>
        <taxon>Glomeromycetes</taxon>
        <taxon>Diversisporales</taxon>
        <taxon>Diversisporaceae</taxon>
        <taxon>Diversispora</taxon>
    </lineage>
</organism>
<dbReference type="GO" id="GO:0020037">
    <property type="term" value="F:heme binding"/>
    <property type="evidence" value="ECO:0007669"/>
    <property type="project" value="InterPro"/>
</dbReference>
<dbReference type="SUPFAM" id="SSF140959">
    <property type="entry name" value="Indolic compounds 2,3-dioxygenase-like"/>
    <property type="match status" value="1"/>
</dbReference>
<name>A0A397JM50_9GLOM</name>
<dbReference type="GO" id="GO:0034354">
    <property type="term" value="P:'de novo' NAD+ biosynthetic process from L-tryptophan"/>
    <property type="evidence" value="ECO:0007669"/>
    <property type="project" value="TreeGrafter"/>
</dbReference>
<evidence type="ECO:0000256" key="4">
    <source>
        <dbReference type="PIRSR" id="PIRSR600898-1"/>
    </source>
</evidence>
<keyword evidence="6" id="KW-1185">Reference proteome</keyword>
<dbReference type="STRING" id="1348612.A0A397JM50"/>
<dbReference type="InterPro" id="IPR037217">
    <property type="entry name" value="Trp/Indoleamine_2_3_dOase-like"/>
</dbReference>
<keyword evidence="3 4" id="KW-0408">Iron</keyword>
<dbReference type="Gene3D" id="1.20.58.480">
    <property type="match status" value="1"/>
</dbReference>
<reference evidence="5 6" key="1">
    <citation type="submission" date="2018-08" db="EMBL/GenBank/DDBJ databases">
        <title>Genome and evolution of the arbuscular mycorrhizal fungus Diversispora epigaea (formerly Glomus versiforme) and its bacterial endosymbionts.</title>
        <authorList>
            <person name="Sun X."/>
            <person name="Fei Z."/>
            <person name="Harrison M."/>
        </authorList>
    </citation>
    <scope>NUCLEOTIDE SEQUENCE [LARGE SCALE GENOMIC DNA]</scope>
    <source>
        <strain evidence="5 6">IT104</strain>
    </source>
</reference>
<dbReference type="EMBL" id="PQFF01000050">
    <property type="protein sequence ID" value="RHZ86254.1"/>
    <property type="molecule type" value="Genomic_DNA"/>
</dbReference>
<evidence type="ECO:0000256" key="3">
    <source>
        <dbReference type="ARBA" id="ARBA00023004"/>
    </source>
</evidence>
<accession>A0A397JM50</accession>
<evidence type="ECO:0000256" key="2">
    <source>
        <dbReference type="ARBA" id="ARBA00022723"/>
    </source>
</evidence>
<evidence type="ECO:0000313" key="6">
    <source>
        <dbReference type="Proteomes" id="UP000266861"/>
    </source>
</evidence>
<dbReference type="InterPro" id="IPR000898">
    <property type="entry name" value="Indolamine_dOase"/>
</dbReference>
<dbReference type="GO" id="GO:0046872">
    <property type="term" value="F:metal ion binding"/>
    <property type="evidence" value="ECO:0007669"/>
    <property type="project" value="UniProtKB-KW"/>
</dbReference>
<evidence type="ECO:0000256" key="1">
    <source>
        <dbReference type="ARBA" id="ARBA00007119"/>
    </source>
</evidence>
<feature type="binding site" description="proximal binding residue" evidence="4">
    <location>
        <position position="57"/>
    </location>
    <ligand>
        <name>heme b</name>
        <dbReference type="ChEBI" id="CHEBI:60344"/>
    </ligand>
    <ligandPart>
        <name>Fe</name>
        <dbReference type="ChEBI" id="CHEBI:18248"/>
    </ligandPart>
</feature>
<dbReference type="OrthoDB" id="540174at2759"/>